<organism evidence="2">
    <name type="scientific">Desulfobacca acetoxidans</name>
    <dbReference type="NCBI Taxonomy" id="60893"/>
    <lineage>
        <taxon>Bacteria</taxon>
        <taxon>Pseudomonadati</taxon>
        <taxon>Thermodesulfobacteriota</taxon>
        <taxon>Desulfobaccia</taxon>
        <taxon>Desulfobaccales</taxon>
        <taxon>Desulfobaccaceae</taxon>
        <taxon>Desulfobacca</taxon>
    </lineage>
</organism>
<name>A0A7V4LCM0_9BACT</name>
<dbReference type="Gene3D" id="3.30.70.1900">
    <property type="match status" value="1"/>
</dbReference>
<dbReference type="AlphaFoldDB" id="A0A7V4LCM0"/>
<gene>
    <name evidence="2" type="ORF">ENT08_04080</name>
</gene>
<accession>A0A7V4LCM0</accession>
<evidence type="ECO:0000313" key="2">
    <source>
        <dbReference type="EMBL" id="HGS04904.1"/>
    </source>
</evidence>
<proteinExistence type="predicted"/>
<dbReference type="EMBL" id="DSXI01000231">
    <property type="protein sequence ID" value="HGS04904.1"/>
    <property type="molecule type" value="Genomic_DNA"/>
</dbReference>
<comment type="caution">
    <text evidence="2">The sequence shown here is derived from an EMBL/GenBank/DDBJ whole genome shotgun (WGS) entry which is preliminary data.</text>
</comment>
<dbReference type="InterPro" id="IPR019267">
    <property type="entry name" value="CRISPR-assoc_Cas6_C"/>
</dbReference>
<reference evidence="2" key="1">
    <citation type="journal article" date="2020" name="mSystems">
        <title>Genome- and Community-Level Interaction Insights into Carbon Utilization and Element Cycling Functions of Hydrothermarchaeota in Hydrothermal Sediment.</title>
        <authorList>
            <person name="Zhou Z."/>
            <person name="Liu Y."/>
            <person name="Xu W."/>
            <person name="Pan J."/>
            <person name="Luo Z.H."/>
            <person name="Li M."/>
        </authorList>
    </citation>
    <scope>NUCLEOTIDE SEQUENCE [LARGE SCALE GENOMIC DNA]</scope>
    <source>
        <strain evidence="2">SpSt-548</strain>
    </source>
</reference>
<feature type="domain" description="CRISPR-associated protein Cas6 C-terminal" evidence="1">
    <location>
        <begin position="224"/>
        <end position="345"/>
    </location>
</feature>
<protein>
    <submittedName>
        <fullName evidence="2">CRISPR system precrRNA processing endoribonuclease RAMP protein Cas6</fullName>
    </submittedName>
</protein>
<evidence type="ECO:0000259" key="1">
    <source>
        <dbReference type="Pfam" id="PF10040"/>
    </source>
</evidence>
<dbReference type="Pfam" id="PF10040">
    <property type="entry name" value="CRISPR_Cas6"/>
    <property type="match status" value="1"/>
</dbReference>
<sequence>MTPEAPFAPEVAGADRNEQPLYNLSFSSFTAVFEVTAPVSLPRPFTGSTFHGALGWSLAEVRPDGARPRCRQCPCRSDCQFSHLETFFFQAPAEHPFLREGHEALPPRYRRPSYPPPFLLEPPAGGDYAPGDLLPLTFTLVGRAILYLPFLLCALRGLAARFLGPKPGRVRLVEVTDALAALSGEDSLIYEGRTDRLLGPARVLNLTSISAQSPAGEAPNPWTIRFLTPFSYKHDDRPGGKPTFPLLLRNLLRRFTFLTVYSPLSHPIDYPLLLEHAEAVATHDDSRLVWQKLARFSSRTEERMRYHGWVGDIAFKGPLPPFRPYLKLGEFLHIGKMVSFGLGQYALLDNQ</sequence>